<name>A0ACC2X3T9_9TREE</name>
<evidence type="ECO:0000313" key="1">
    <source>
        <dbReference type="EMBL" id="KAJ9118084.1"/>
    </source>
</evidence>
<dbReference type="Proteomes" id="UP001234202">
    <property type="component" value="Unassembled WGS sequence"/>
</dbReference>
<protein>
    <submittedName>
        <fullName evidence="1">Uncharacterized protein</fullName>
    </submittedName>
</protein>
<organism evidence="1 2">
    <name type="scientific">Naganishia onofrii</name>
    <dbReference type="NCBI Taxonomy" id="1851511"/>
    <lineage>
        <taxon>Eukaryota</taxon>
        <taxon>Fungi</taxon>
        <taxon>Dikarya</taxon>
        <taxon>Basidiomycota</taxon>
        <taxon>Agaricomycotina</taxon>
        <taxon>Tremellomycetes</taxon>
        <taxon>Filobasidiales</taxon>
        <taxon>Filobasidiaceae</taxon>
        <taxon>Naganishia</taxon>
    </lineage>
</organism>
<reference evidence="1" key="1">
    <citation type="submission" date="2023-04" db="EMBL/GenBank/DDBJ databases">
        <title>Draft Genome sequencing of Naganishia species isolated from polar environments using Oxford Nanopore Technology.</title>
        <authorList>
            <person name="Leo P."/>
            <person name="Venkateswaran K."/>
        </authorList>
    </citation>
    <scope>NUCLEOTIDE SEQUENCE</scope>
    <source>
        <strain evidence="1">DBVPG 5303</strain>
    </source>
</reference>
<sequence length="448" mass="49409">MKSEIEELLLPVPVPILESVSNQSLRRPSLGRRDASDHLQQIDWNAHDTVENESSASLPSMSSATTITEHIADSTAATRTTYFPTLPPYTSLLVRLRQRYATVHKRFGDHTSRLNALEKYGEDLADGERQRARWDRAEMDQLEEKARRRASVGADWERARCNSLLRPVSGLRHCLYSASADDLATTALEVNEIVEENLKGDTTLVDEFAPDIQVRPISPCSLLVHGCSPAYDPPPESHDQCSDSSPDYSEDEAVHTNGYRYRHREIATAFEKSHIDSSSVSSLVPPRLVYTRSAESFESDDSTICCESPPDNDEEGVARRRRLRSLSDEAISEGLFIFPLKSTTIGCHLAPPLLSSSPLLGPIVIVPASPAVSTVETSHHHHAGKEHDREDPMPMRIDELYVGVLSGRRKSSGAATATAAPGNAEGFFGWLQQHQQHQVPHPGAAIAC</sequence>
<proteinExistence type="predicted"/>
<dbReference type="EMBL" id="JASBWV010000030">
    <property type="protein sequence ID" value="KAJ9118084.1"/>
    <property type="molecule type" value="Genomic_DNA"/>
</dbReference>
<keyword evidence="2" id="KW-1185">Reference proteome</keyword>
<gene>
    <name evidence="1" type="ORF">QFC24_006356</name>
</gene>
<evidence type="ECO:0000313" key="2">
    <source>
        <dbReference type="Proteomes" id="UP001234202"/>
    </source>
</evidence>
<accession>A0ACC2X3T9</accession>
<comment type="caution">
    <text evidence="1">The sequence shown here is derived from an EMBL/GenBank/DDBJ whole genome shotgun (WGS) entry which is preliminary data.</text>
</comment>